<feature type="domain" description="DUF58" evidence="1">
    <location>
        <begin position="10"/>
        <end position="181"/>
    </location>
</feature>
<dbReference type="PANTHER" id="PTHR33608">
    <property type="entry name" value="BLL2464 PROTEIN"/>
    <property type="match status" value="1"/>
</dbReference>
<gene>
    <name evidence="2" type="ORF">METZ01_LOCUS394406</name>
</gene>
<reference evidence="2" key="1">
    <citation type="submission" date="2018-05" db="EMBL/GenBank/DDBJ databases">
        <authorList>
            <person name="Lanie J.A."/>
            <person name="Ng W.-L."/>
            <person name="Kazmierczak K.M."/>
            <person name="Andrzejewski T.M."/>
            <person name="Davidsen T.M."/>
            <person name="Wayne K.J."/>
            <person name="Tettelin H."/>
            <person name="Glass J.I."/>
            <person name="Rusch D."/>
            <person name="Podicherti R."/>
            <person name="Tsui H.-C.T."/>
            <person name="Winkler M.E."/>
        </authorList>
    </citation>
    <scope>NUCLEOTIDE SEQUENCE</scope>
</reference>
<feature type="non-terminal residue" evidence="2">
    <location>
        <position position="1"/>
    </location>
</feature>
<dbReference type="EMBL" id="UINC01149219">
    <property type="protein sequence ID" value="SVD41552.1"/>
    <property type="molecule type" value="Genomic_DNA"/>
</dbReference>
<proteinExistence type="predicted"/>
<dbReference type="AlphaFoldDB" id="A0A382V4Y9"/>
<dbReference type="Pfam" id="PF01882">
    <property type="entry name" value="DUF58"/>
    <property type="match status" value="1"/>
</dbReference>
<dbReference type="InterPro" id="IPR036465">
    <property type="entry name" value="vWFA_dom_sf"/>
</dbReference>
<dbReference type="InterPro" id="IPR002881">
    <property type="entry name" value="DUF58"/>
</dbReference>
<accession>A0A382V4Y9</accession>
<evidence type="ECO:0000313" key="2">
    <source>
        <dbReference type="EMBL" id="SVD41552.1"/>
    </source>
</evidence>
<dbReference type="PANTHER" id="PTHR33608:SF6">
    <property type="entry name" value="BLL2464 PROTEIN"/>
    <property type="match status" value="1"/>
</dbReference>
<protein>
    <recommendedName>
        <fullName evidence="1">DUF58 domain-containing protein</fullName>
    </recommendedName>
</protein>
<organism evidence="2">
    <name type="scientific">marine metagenome</name>
    <dbReference type="NCBI Taxonomy" id="408172"/>
    <lineage>
        <taxon>unclassified sequences</taxon>
        <taxon>metagenomes</taxon>
        <taxon>ecological metagenomes</taxon>
    </lineage>
</organism>
<dbReference type="SUPFAM" id="SSF53300">
    <property type="entry name" value="vWA-like"/>
    <property type="match status" value="1"/>
</dbReference>
<evidence type="ECO:0000259" key="1">
    <source>
        <dbReference type="Pfam" id="PF01882"/>
    </source>
</evidence>
<sequence length="220" mass="24154">QVRNVRNLISGSGRYGPGERSAAEIAAEISAALAFAAARNNDRISLLLVSDRVERFIPPGSGRRHVIHLLSELINHQPTGHGTDLSTALNRLSKTLKDRGTVFLISDFIQIGLESPFREALMRLADSNDLVAIRLLTGATLELPDVGWVEMTDPETGNRVMIDTTVQLVRDNYRQRGIRAQEDITTLLGEAGAELVNVDTASDPIAVLSSFFRMRRATPR</sequence>
<name>A0A382V4Y9_9ZZZZ</name>
<dbReference type="Gene3D" id="3.40.50.410">
    <property type="entry name" value="von Willebrand factor, type A domain"/>
    <property type="match status" value="1"/>
</dbReference>